<dbReference type="EMBL" id="AY449459">
    <property type="protein sequence ID" value="AAS21397.1"/>
    <property type="molecule type" value="Genomic_DNA"/>
</dbReference>
<reference evidence="2" key="2">
    <citation type="journal article" date="2005" name="Curr. Biol.">
        <title>Remodelling of the homeobox gene complement in the tunicate Oikopleura dioica.</title>
        <authorList>
            <person name="Edvardsen R.B."/>
            <person name="Seo H.C."/>
            <person name="Jensen M.F."/>
            <person name="Mialon A."/>
            <person name="Mikhaleva J."/>
            <person name="Bjordal M."/>
            <person name="Cartry J."/>
            <person name="Reinhardt R."/>
            <person name="Weissenbach J."/>
            <person name="Wincker P."/>
            <person name="Chourrout D."/>
        </authorList>
    </citation>
    <scope>NUCLEOTIDE SEQUENCE</scope>
</reference>
<evidence type="ECO:0000313" key="2">
    <source>
        <dbReference type="EMBL" id="AAS21397.1"/>
    </source>
</evidence>
<organism evidence="2">
    <name type="scientific">Oikopleura dioica</name>
    <name type="common">Tunicate</name>
    <dbReference type="NCBI Taxonomy" id="34765"/>
    <lineage>
        <taxon>Eukaryota</taxon>
        <taxon>Metazoa</taxon>
        <taxon>Chordata</taxon>
        <taxon>Tunicata</taxon>
        <taxon>Appendicularia</taxon>
        <taxon>Copelata</taxon>
        <taxon>Oikopleuridae</taxon>
        <taxon>Oikopleura</taxon>
    </lineage>
</organism>
<keyword evidence="1" id="KW-0472">Membrane</keyword>
<evidence type="ECO:0008006" key="3">
    <source>
        <dbReference type="Google" id="ProtNLM"/>
    </source>
</evidence>
<dbReference type="AlphaFoldDB" id="Q675W9"/>
<proteinExistence type="predicted"/>
<protein>
    <recommendedName>
        <fullName evidence="3">Sushi domain-containing protein</fullName>
    </recommendedName>
</protein>
<name>Q675W9_OIKDI</name>
<evidence type="ECO:0000256" key="1">
    <source>
        <dbReference type="SAM" id="Phobius"/>
    </source>
</evidence>
<gene>
    <name evidence="2" type="ORF">003-38</name>
</gene>
<keyword evidence="1" id="KW-0812">Transmembrane</keyword>
<feature type="transmembrane region" description="Helical" evidence="1">
    <location>
        <begin position="100"/>
        <end position="123"/>
    </location>
</feature>
<sequence length="184" mass="20756">MVEPETGQLRLDAPAGESPKIVSNATCSLSEDFMQPLDSIYYFRDGNGKIVDIYDAGAPVDTQVVFMCKDSKAKTAYRQCQSDGTWSEQSQPLSCDKWRYLAAVIAAATSAAIVVVIFIYFSCSAYNKRNKRKYTGTYRTERVREQDHVMRRNENFVRLNFRSFPLSIHPDASSTEEVQVAVPN</sequence>
<accession>Q675W9</accession>
<keyword evidence="1" id="KW-1133">Transmembrane helix</keyword>
<reference evidence="2" key="1">
    <citation type="journal article" date="2004" name="Nature">
        <title>Hox cluster disintegration with persistent anteroposterior order of expression in Oikopleura dioica.</title>
        <authorList>
            <person name="Seo H.C."/>
            <person name="Edvardsen R.B."/>
            <person name="Maeland A.D."/>
            <person name="Bjordal M."/>
            <person name="Jensen M.F."/>
            <person name="Hansen A."/>
            <person name="Flaat M."/>
            <person name="Weissenbach J."/>
            <person name="Lehrach H."/>
            <person name="Wincker P."/>
            <person name="Reinhardt R."/>
            <person name="Chourrout D."/>
        </authorList>
    </citation>
    <scope>NUCLEOTIDE SEQUENCE</scope>
</reference>